<gene>
    <name evidence="2" type="ORF">BAE44_0024602</name>
</gene>
<sequence length="267" mass="30389">LIVCDPLTRQYQGIHHPPKKQAGHSAGVFLLDGDDGGISISNFRVMHRFRFYQGHGLQACVFSAADGGDWRFLEQSADDGEYESPSHVAGRVDGSLYVGLRTGNVMVLDNATLGFSKVDLPIQIDTWKLPYSYTSMFKVVHGASPDPTSPPSTWIIHVRGEELEFFRLVRGSGEWVLEHSIQLSEATRRLPGSPEKFVKWTLVDRCYRRQHWDGRLVNPGPWQEVVFLRRHRDAMEMQVVPNEAYSRTRTTFTYTLPWPQFLRACAP</sequence>
<evidence type="ECO:0000259" key="1">
    <source>
        <dbReference type="Pfam" id="PF23635"/>
    </source>
</evidence>
<feature type="domain" description="F-box protein AT5G49610-like beta-propeller" evidence="1">
    <location>
        <begin position="2"/>
        <end position="191"/>
    </location>
</feature>
<reference evidence="2 3" key="1">
    <citation type="submission" date="2016-09" db="EMBL/GenBank/DDBJ databases">
        <title>The draft genome of Dichanthelium oligosanthes: A C3 panicoid grass species.</title>
        <authorList>
            <person name="Studer A.J."/>
            <person name="Schnable J.C."/>
            <person name="Brutnell T.P."/>
        </authorList>
    </citation>
    <scope>NUCLEOTIDE SEQUENCE [LARGE SCALE GENOMIC DNA]</scope>
    <source>
        <strain evidence="3">cv. Kellogg 1175</strain>
        <tissue evidence="2">Leaf</tissue>
    </source>
</reference>
<evidence type="ECO:0000313" key="3">
    <source>
        <dbReference type="Proteomes" id="UP000095767"/>
    </source>
</evidence>
<keyword evidence="3" id="KW-1185">Reference proteome</keyword>
<proteinExistence type="predicted"/>
<feature type="non-terminal residue" evidence="2">
    <location>
        <position position="1"/>
    </location>
</feature>
<protein>
    <recommendedName>
        <fullName evidence="1">F-box protein AT5G49610-like beta-propeller domain-containing protein</fullName>
    </recommendedName>
</protein>
<dbReference type="Pfam" id="PF23635">
    <property type="entry name" value="Beta-prop_AT5G49610-like"/>
    <property type="match status" value="1"/>
</dbReference>
<dbReference type="OrthoDB" id="692925at2759"/>
<organism evidence="2 3">
    <name type="scientific">Dichanthelium oligosanthes</name>
    <dbReference type="NCBI Taxonomy" id="888268"/>
    <lineage>
        <taxon>Eukaryota</taxon>
        <taxon>Viridiplantae</taxon>
        <taxon>Streptophyta</taxon>
        <taxon>Embryophyta</taxon>
        <taxon>Tracheophyta</taxon>
        <taxon>Spermatophyta</taxon>
        <taxon>Magnoliopsida</taxon>
        <taxon>Liliopsida</taxon>
        <taxon>Poales</taxon>
        <taxon>Poaceae</taxon>
        <taxon>PACMAD clade</taxon>
        <taxon>Panicoideae</taxon>
        <taxon>Panicodae</taxon>
        <taxon>Paniceae</taxon>
        <taxon>Dichantheliinae</taxon>
        <taxon>Dichanthelium</taxon>
    </lineage>
</organism>
<dbReference type="PANTHER" id="PTHR33207">
    <property type="entry name" value="F-BOX DOMAIN CONTAINING PROTEIN-RELATED"/>
    <property type="match status" value="1"/>
</dbReference>
<dbReference type="EMBL" id="LWDX02070241">
    <property type="protein sequence ID" value="OEL14380.1"/>
    <property type="molecule type" value="Genomic_DNA"/>
</dbReference>
<evidence type="ECO:0000313" key="2">
    <source>
        <dbReference type="EMBL" id="OEL14380.1"/>
    </source>
</evidence>
<accession>A0A1E5UNB3</accession>
<dbReference type="Proteomes" id="UP000095767">
    <property type="component" value="Unassembled WGS sequence"/>
</dbReference>
<dbReference type="AlphaFoldDB" id="A0A1E5UNB3"/>
<comment type="caution">
    <text evidence="2">The sequence shown here is derived from an EMBL/GenBank/DDBJ whole genome shotgun (WGS) entry which is preliminary data.</text>
</comment>
<name>A0A1E5UNB3_9POAL</name>
<dbReference type="InterPro" id="IPR056594">
    <property type="entry name" value="AT5G49610-like_b-prop"/>
</dbReference>